<dbReference type="RefSeq" id="WP_274322812.1">
    <property type="nucleotide sequence ID" value="NZ_CP118158.1"/>
</dbReference>
<keyword evidence="2" id="KW-1185">Reference proteome</keyword>
<protein>
    <submittedName>
        <fullName evidence="1">Uncharacterized protein</fullName>
    </submittedName>
</protein>
<dbReference type="PROSITE" id="PS51257">
    <property type="entry name" value="PROKAR_LIPOPROTEIN"/>
    <property type="match status" value="1"/>
</dbReference>
<evidence type="ECO:0000313" key="1">
    <source>
        <dbReference type="EMBL" id="MFC7141735.1"/>
    </source>
</evidence>
<accession>A0ABD5Y310</accession>
<dbReference type="EMBL" id="JBHTAS010000001">
    <property type="protein sequence ID" value="MFC7141735.1"/>
    <property type="molecule type" value="Genomic_DNA"/>
</dbReference>
<sequence>MASKLNKRIIAILVVTAGCHELGPQEKVWGVGSEIAGSVQSDGNYTTSVQFELEEDVSPVVLKGVKVEFLTAEEVILNETTLGTVRFERGALHQFNVSTPERPYYVYLKYDEVEQPTDAVGGVSGLRLRQSAEGEYRYSSYRNYTAEY</sequence>
<dbReference type="Proteomes" id="UP001596432">
    <property type="component" value="Unassembled WGS sequence"/>
</dbReference>
<dbReference type="GeneID" id="78822055"/>
<organism evidence="1 2">
    <name type="scientific">Halosimplex aquaticum</name>
    <dbReference type="NCBI Taxonomy" id="3026162"/>
    <lineage>
        <taxon>Archaea</taxon>
        <taxon>Methanobacteriati</taxon>
        <taxon>Methanobacteriota</taxon>
        <taxon>Stenosarchaea group</taxon>
        <taxon>Halobacteria</taxon>
        <taxon>Halobacteriales</taxon>
        <taxon>Haloarculaceae</taxon>
        <taxon>Halosimplex</taxon>
    </lineage>
</organism>
<name>A0ABD5Y310_9EURY</name>
<dbReference type="AlphaFoldDB" id="A0ABD5Y310"/>
<proteinExistence type="predicted"/>
<gene>
    <name evidence="1" type="ORF">ACFQMA_18085</name>
</gene>
<comment type="caution">
    <text evidence="1">The sequence shown here is derived from an EMBL/GenBank/DDBJ whole genome shotgun (WGS) entry which is preliminary data.</text>
</comment>
<reference evidence="1 2" key="1">
    <citation type="journal article" date="2019" name="Int. J. Syst. Evol. Microbiol.">
        <title>The Global Catalogue of Microorganisms (GCM) 10K type strain sequencing project: providing services to taxonomists for standard genome sequencing and annotation.</title>
        <authorList>
            <consortium name="The Broad Institute Genomics Platform"/>
            <consortium name="The Broad Institute Genome Sequencing Center for Infectious Disease"/>
            <person name="Wu L."/>
            <person name="Ma J."/>
        </authorList>
    </citation>
    <scope>NUCLEOTIDE SEQUENCE [LARGE SCALE GENOMIC DNA]</scope>
    <source>
        <strain evidence="1 2">XZYJT29</strain>
    </source>
</reference>
<evidence type="ECO:0000313" key="2">
    <source>
        <dbReference type="Proteomes" id="UP001596432"/>
    </source>
</evidence>